<dbReference type="RefSeq" id="WP_122903654.1">
    <property type="nucleotide sequence ID" value="NZ_RHHS01000013.1"/>
</dbReference>
<dbReference type="AlphaFoldDB" id="A0A3M8B930"/>
<accession>A0A3M8B930</accession>
<name>A0A3M8B930_9BACL</name>
<evidence type="ECO:0000313" key="1">
    <source>
        <dbReference type="EMBL" id="RNB59487.1"/>
    </source>
</evidence>
<evidence type="ECO:0000313" key="2">
    <source>
        <dbReference type="Proteomes" id="UP000268829"/>
    </source>
</evidence>
<gene>
    <name evidence="1" type="ORF">EDM57_04925</name>
</gene>
<reference evidence="1 2" key="1">
    <citation type="submission" date="2018-10" db="EMBL/GenBank/DDBJ databases">
        <title>Phylogenomics of Brevibacillus.</title>
        <authorList>
            <person name="Dunlap C."/>
        </authorList>
    </citation>
    <scope>NUCLEOTIDE SEQUENCE [LARGE SCALE GENOMIC DNA]</scope>
    <source>
        <strain evidence="1 2">DSM 100115</strain>
    </source>
</reference>
<comment type="caution">
    <text evidence="1">The sequence shown here is derived from an EMBL/GenBank/DDBJ whole genome shotgun (WGS) entry which is preliminary data.</text>
</comment>
<dbReference type="EMBL" id="RHHS01000013">
    <property type="protein sequence ID" value="RNB59487.1"/>
    <property type="molecule type" value="Genomic_DNA"/>
</dbReference>
<protein>
    <submittedName>
        <fullName evidence="1">Uncharacterized protein</fullName>
    </submittedName>
</protein>
<organism evidence="1 2">
    <name type="scientific">Brevibacillus gelatini</name>
    <dbReference type="NCBI Taxonomy" id="1655277"/>
    <lineage>
        <taxon>Bacteria</taxon>
        <taxon>Bacillati</taxon>
        <taxon>Bacillota</taxon>
        <taxon>Bacilli</taxon>
        <taxon>Bacillales</taxon>
        <taxon>Paenibacillaceae</taxon>
        <taxon>Brevibacillus</taxon>
    </lineage>
</organism>
<keyword evidence="2" id="KW-1185">Reference proteome</keyword>
<proteinExistence type="predicted"/>
<sequence>MTYMHTIKVKKLDGKWAAKLFWLETQDNEENKAMGKFRGNTDGVISTTYLESTLFHAVELVYTKAFQFGIQESPHKIGLYYEEDESENMDVPTEQDLEEIKAEAQKRGWDHD</sequence>
<dbReference type="Proteomes" id="UP000268829">
    <property type="component" value="Unassembled WGS sequence"/>
</dbReference>